<comment type="similarity">
    <text evidence="13">Belongs to the polysaccharide monooxygenase AA9 family.</text>
</comment>
<evidence type="ECO:0000313" key="18">
    <source>
        <dbReference type="Proteomes" id="UP000800235"/>
    </source>
</evidence>
<sequence>ATARAGSEIAFRWSQWLPSHRGPMTTYMAPYEGDLSEVNVNKLQFFKIHEGGLYPDQQFGKMDTVPWSVKPNLATDKMIWDNGVWNATIPWDNKPGNYIVRHELVALHFATTNSNYRNYGFVAPQFYPSCYHVKVTGNGTAVPVGVTFPGAYKPTDPGLVFGLYVNKTSYPFPGPPVY</sequence>
<dbReference type="PANTHER" id="PTHR33353">
    <property type="entry name" value="PUTATIVE (AFU_ORTHOLOGUE AFUA_1G12560)-RELATED"/>
    <property type="match status" value="1"/>
</dbReference>
<dbReference type="InterPro" id="IPR049892">
    <property type="entry name" value="AA9"/>
</dbReference>
<keyword evidence="17" id="KW-0378">Hydrolase</keyword>
<keyword evidence="12" id="KW-0624">Polysaccharide degradation</keyword>
<dbReference type="GO" id="GO:0046872">
    <property type="term" value="F:metal ion binding"/>
    <property type="evidence" value="ECO:0007669"/>
    <property type="project" value="UniProtKB-KW"/>
</dbReference>
<evidence type="ECO:0000256" key="6">
    <source>
        <dbReference type="ARBA" id="ARBA00023001"/>
    </source>
</evidence>
<keyword evidence="11" id="KW-0119">Carbohydrate metabolism</keyword>
<evidence type="ECO:0000256" key="9">
    <source>
        <dbReference type="ARBA" id="ARBA00023033"/>
    </source>
</evidence>
<dbReference type="GO" id="GO:0016787">
    <property type="term" value="F:hydrolase activity"/>
    <property type="evidence" value="ECO:0007669"/>
    <property type="project" value="UniProtKB-KW"/>
</dbReference>
<dbReference type="Pfam" id="PF03443">
    <property type="entry name" value="AA9"/>
    <property type="match status" value="1"/>
</dbReference>
<keyword evidence="4" id="KW-0479">Metal-binding</keyword>
<feature type="non-terminal residue" evidence="17">
    <location>
        <position position="178"/>
    </location>
</feature>
<keyword evidence="8" id="KW-0186">Copper</keyword>
<reference evidence="17" key="1">
    <citation type="journal article" date="2020" name="Stud. Mycol.">
        <title>101 Dothideomycetes genomes: a test case for predicting lifestyles and emergence of pathogens.</title>
        <authorList>
            <person name="Haridas S."/>
            <person name="Albert R."/>
            <person name="Binder M."/>
            <person name="Bloem J."/>
            <person name="Labutti K."/>
            <person name="Salamov A."/>
            <person name="Andreopoulos B."/>
            <person name="Baker S."/>
            <person name="Barry K."/>
            <person name="Bills G."/>
            <person name="Bluhm B."/>
            <person name="Cannon C."/>
            <person name="Castanera R."/>
            <person name="Culley D."/>
            <person name="Daum C."/>
            <person name="Ezra D."/>
            <person name="Gonzalez J."/>
            <person name="Henrissat B."/>
            <person name="Kuo A."/>
            <person name="Liang C."/>
            <person name="Lipzen A."/>
            <person name="Lutzoni F."/>
            <person name="Magnuson J."/>
            <person name="Mondo S."/>
            <person name="Nolan M."/>
            <person name="Ohm R."/>
            <person name="Pangilinan J."/>
            <person name="Park H.-J."/>
            <person name="Ramirez L."/>
            <person name="Alfaro M."/>
            <person name="Sun H."/>
            <person name="Tritt A."/>
            <person name="Yoshinaga Y."/>
            <person name="Zwiers L.-H."/>
            <person name="Turgeon B."/>
            <person name="Goodwin S."/>
            <person name="Spatafora J."/>
            <person name="Crous P."/>
            <person name="Grigoriev I."/>
        </authorList>
    </citation>
    <scope>NUCLEOTIDE SEQUENCE</scope>
    <source>
        <strain evidence="17">CBS 130266</strain>
    </source>
</reference>
<evidence type="ECO:0000256" key="2">
    <source>
        <dbReference type="ARBA" id="ARBA00004613"/>
    </source>
</evidence>
<evidence type="ECO:0000256" key="7">
    <source>
        <dbReference type="ARBA" id="ARBA00023002"/>
    </source>
</evidence>
<dbReference type="EMBL" id="MU007105">
    <property type="protein sequence ID" value="KAF2420971.1"/>
    <property type="molecule type" value="Genomic_DNA"/>
</dbReference>
<proteinExistence type="inferred from homology"/>
<dbReference type="Proteomes" id="UP000800235">
    <property type="component" value="Unassembled WGS sequence"/>
</dbReference>
<dbReference type="EC" id="1.14.99.56" evidence="15"/>
<evidence type="ECO:0000256" key="12">
    <source>
        <dbReference type="ARBA" id="ARBA00023326"/>
    </source>
</evidence>
<evidence type="ECO:0000256" key="14">
    <source>
        <dbReference type="ARBA" id="ARBA00045077"/>
    </source>
</evidence>
<organism evidence="17 18">
    <name type="scientific">Tothia fuscella</name>
    <dbReference type="NCBI Taxonomy" id="1048955"/>
    <lineage>
        <taxon>Eukaryota</taxon>
        <taxon>Fungi</taxon>
        <taxon>Dikarya</taxon>
        <taxon>Ascomycota</taxon>
        <taxon>Pezizomycotina</taxon>
        <taxon>Dothideomycetes</taxon>
        <taxon>Pleosporomycetidae</taxon>
        <taxon>Venturiales</taxon>
        <taxon>Cylindrosympodiaceae</taxon>
        <taxon>Tothia</taxon>
    </lineage>
</organism>
<keyword evidence="10" id="KW-1015">Disulfide bond</keyword>
<evidence type="ECO:0000313" key="17">
    <source>
        <dbReference type="EMBL" id="KAF2420971.1"/>
    </source>
</evidence>
<evidence type="ECO:0000256" key="5">
    <source>
        <dbReference type="ARBA" id="ARBA00022729"/>
    </source>
</evidence>
<name>A0A9P4NGQ2_9PEZI</name>
<dbReference type="GO" id="GO:0004497">
    <property type="term" value="F:monooxygenase activity"/>
    <property type="evidence" value="ECO:0007669"/>
    <property type="project" value="UniProtKB-KW"/>
</dbReference>
<gene>
    <name evidence="17" type="ORF">EJ08DRAFT_562080</name>
</gene>
<evidence type="ECO:0000256" key="15">
    <source>
        <dbReference type="ARBA" id="ARBA00047174"/>
    </source>
</evidence>
<feature type="non-terminal residue" evidence="17">
    <location>
        <position position="1"/>
    </location>
</feature>
<keyword evidence="9" id="KW-0503">Monooxygenase</keyword>
<evidence type="ECO:0000256" key="1">
    <source>
        <dbReference type="ARBA" id="ARBA00001973"/>
    </source>
</evidence>
<dbReference type="GO" id="GO:0030245">
    <property type="term" value="P:cellulose catabolic process"/>
    <property type="evidence" value="ECO:0007669"/>
    <property type="project" value="UniProtKB-KW"/>
</dbReference>
<comment type="catalytic activity">
    <reaction evidence="14">
        <text>[(1-&gt;4)-beta-D-glucosyl]n+m + reduced acceptor + O2 = 4-dehydro-beta-D-glucosyl-[(1-&gt;4)-beta-D-glucosyl]n-1 + [(1-&gt;4)-beta-D-glucosyl]m + acceptor + H2O.</text>
        <dbReference type="EC" id="1.14.99.56"/>
    </reaction>
</comment>
<protein>
    <recommendedName>
        <fullName evidence="15">lytic cellulose monooxygenase (C4-dehydrogenating)</fullName>
        <ecNumber evidence="15">1.14.99.56</ecNumber>
    </recommendedName>
</protein>
<keyword evidence="7" id="KW-0560">Oxidoreductase</keyword>
<accession>A0A9P4NGQ2</accession>
<dbReference type="AlphaFoldDB" id="A0A9P4NGQ2"/>
<keyword evidence="3" id="KW-0964">Secreted</keyword>
<dbReference type="CDD" id="cd21175">
    <property type="entry name" value="LPMO_AA9"/>
    <property type="match status" value="1"/>
</dbReference>
<evidence type="ECO:0000256" key="11">
    <source>
        <dbReference type="ARBA" id="ARBA00023277"/>
    </source>
</evidence>
<keyword evidence="6" id="KW-0136">Cellulose degradation</keyword>
<dbReference type="GO" id="GO:0005576">
    <property type="term" value="C:extracellular region"/>
    <property type="evidence" value="ECO:0007669"/>
    <property type="project" value="UniProtKB-SubCell"/>
</dbReference>
<keyword evidence="5" id="KW-0732">Signal</keyword>
<feature type="domain" description="Auxiliary Activity family 9 catalytic" evidence="16">
    <location>
        <begin position="2"/>
        <end position="170"/>
    </location>
</feature>
<dbReference type="PANTHER" id="PTHR33353:SF10">
    <property type="entry name" value="ENDO-BETA-1,4-GLUCANASE D"/>
    <property type="match status" value="1"/>
</dbReference>
<evidence type="ECO:0000256" key="4">
    <source>
        <dbReference type="ARBA" id="ARBA00022723"/>
    </source>
</evidence>
<evidence type="ECO:0000256" key="13">
    <source>
        <dbReference type="ARBA" id="ARBA00044502"/>
    </source>
</evidence>
<comment type="subcellular location">
    <subcellularLocation>
        <location evidence="2">Secreted</location>
    </subcellularLocation>
</comment>
<evidence type="ECO:0000256" key="10">
    <source>
        <dbReference type="ARBA" id="ARBA00023157"/>
    </source>
</evidence>
<comment type="cofactor">
    <cofactor evidence="1">
        <name>Cu(2+)</name>
        <dbReference type="ChEBI" id="CHEBI:29036"/>
    </cofactor>
</comment>
<dbReference type="InterPro" id="IPR005103">
    <property type="entry name" value="AA9_LPMO"/>
</dbReference>
<evidence type="ECO:0000259" key="16">
    <source>
        <dbReference type="Pfam" id="PF03443"/>
    </source>
</evidence>
<evidence type="ECO:0000256" key="8">
    <source>
        <dbReference type="ARBA" id="ARBA00023008"/>
    </source>
</evidence>
<evidence type="ECO:0000256" key="3">
    <source>
        <dbReference type="ARBA" id="ARBA00022525"/>
    </source>
</evidence>
<keyword evidence="18" id="KW-1185">Reference proteome</keyword>
<comment type="caution">
    <text evidence="17">The sequence shown here is derived from an EMBL/GenBank/DDBJ whole genome shotgun (WGS) entry which is preliminary data.</text>
</comment>
<dbReference type="Gene3D" id="2.70.50.70">
    <property type="match status" value="1"/>
</dbReference>
<dbReference type="OrthoDB" id="4849160at2759"/>